<dbReference type="EMBL" id="GBRH01257600">
    <property type="protein sequence ID" value="JAD40295.1"/>
    <property type="molecule type" value="Transcribed_RNA"/>
</dbReference>
<proteinExistence type="predicted"/>
<dbReference type="AlphaFoldDB" id="A0A0A8ZU43"/>
<name>A0A0A8ZU43_ARUDO</name>
<protein>
    <submittedName>
        <fullName evidence="1">Cl1856_1</fullName>
    </submittedName>
</protein>
<reference evidence="1" key="2">
    <citation type="journal article" date="2015" name="Data Brief">
        <title>Shoot transcriptome of the giant reed, Arundo donax.</title>
        <authorList>
            <person name="Barrero R.A."/>
            <person name="Guerrero F.D."/>
            <person name="Moolhuijzen P."/>
            <person name="Goolsby J.A."/>
            <person name="Tidwell J."/>
            <person name="Bellgard S.E."/>
            <person name="Bellgard M.I."/>
        </authorList>
    </citation>
    <scope>NUCLEOTIDE SEQUENCE</scope>
    <source>
        <tissue evidence="1">Shoot tissue taken approximately 20 cm above the soil surface</tissue>
    </source>
</reference>
<reference evidence="1" key="1">
    <citation type="submission" date="2014-09" db="EMBL/GenBank/DDBJ databases">
        <authorList>
            <person name="Magalhaes I.L.F."/>
            <person name="Oliveira U."/>
            <person name="Santos F.R."/>
            <person name="Vidigal T.H.D.A."/>
            <person name="Brescovit A.D."/>
            <person name="Santos A.J."/>
        </authorList>
    </citation>
    <scope>NUCLEOTIDE SEQUENCE</scope>
    <source>
        <tissue evidence="1">Shoot tissue taken approximately 20 cm above the soil surface</tissue>
    </source>
</reference>
<organism evidence="1">
    <name type="scientific">Arundo donax</name>
    <name type="common">Giant reed</name>
    <name type="synonym">Donax arundinaceus</name>
    <dbReference type="NCBI Taxonomy" id="35708"/>
    <lineage>
        <taxon>Eukaryota</taxon>
        <taxon>Viridiplantae</taxon>
        <taxon>Streptophyta</taxon>
        <taxon>Embryophyta</taxon>
        <taxon>Tracheophyta</taxon>
        <taxon>Spermatophyta</taxon>
        <taxon>Magnoliopsida</taxon>
        <taxon>Liliopsida</taxon>
        <taxon>Poales</taxon>
        <taxon>Poaceae</taxon>
        <taxon>PACMAD clade</taxon>
        <taxon>Arundinoideae</taxon>
        <taxon>Arundineae</taxon>
        <taxon>Arundo</taxon>
    </lineage>
</organism>
<evidence type="ECO:0000313" key="1">
    <source>
        <dbReference type="EMBL" id="JAD40295.1"/>
    </source>
</evidence>
<accession>A0A0A8ZU43</accession>
<sequence>MGLIMPLELGRLRIFLRENT</sequence>